<dbReference type="AlphaFoldDB" id="A0A1F7GXF9"/>
<dbReference type="SUPFAM" id="SSF81301">
    <property type="entry name" value="Nucleotidyltransferase"/>
    <property type="match status" value="1"/>
</dbReference>
<dbReference type="InterPro" id="IPR037160">
    <property type="entry name" value="DNA_Pol_thumb_sf"/>
</dbReference>
<proteinExistence type="predicted"/>
<dbReference type="Gene3D" id="3.30.460.10">
    <property type="entry name" value="Beta Polymerase, domain 2"/>
    <property type="match status" value="1"/>
</dbReference>
<dbReference type="Pfam" id="PF14791">
    <property type="entry name" value="DNA_pol_B_thumb"/>
    <property type="match status" value="1"/>
</dbReference>
<dbReference type="GO" id="GO:0016779">
    <property type="term" value="F:nucleotidyltransferase activity"/>
    <property type="evidence" value="ECO:0007669"/>
    <property type="project" value="UniProtKB-KW"/>
</dbReference>
<organism evidence="4 5">
    <name type="scientific">Candidatus Roizmanbacteria bacterium RIFCSPHIGHO2_02_FULL_37_24</name>
    <dbReference type="NCBI Taxonomy" id="1802037"/>
    <lineage>
        <taxon>Bacteria</taxon>
        <taxon>Candidatus Roizmaniibacteriota</taxon>
    </lineage>
</organism>
<dbReference type="GO" id="GO:0005829">
    <property type="term" value="C:cytosol"/>
    <property type="evidence" value="ECO:0007669"/>
    <property type="project" value="TreeGrafter"/>
</dbReference>
<accession>A0A1F7GXF9</accession>
<dbReference type="GO" id="GO:0008270">
    <property type="term" value="F:zinc ion binding"/>
    <property type="evidence" value="ECO:0007669"/>
    <property type="project" value="TreeGrafter"/>
</dbReference>
<comment type="caution">
    <text evidence="4">The sequence shown here is derived from an EMBL/GenBank/DDBJ whole genome shotgun (WGS) entry which is preliminary data.</text>
</comment>
<keyword evidence="1" id="KW-0808">Transferase</keyword>
<dbReference type="Gene3D" id="3.20.20.140">
    <property type="entry name" value="Metal-dependent hydrolases"/>
    <property type="match status" value="1"/>
</dbReference>
<feature type="domain" description="DNA polymerase beta thumb" evidence="3">
    <location>
        <begin position="101"/>
        <end position="165"/>
    </location>
</feature>
<dbReference type="GO" id="GO:0042578">
    <property type="term" value="F:phosphoric ester hydrolase activity"/>
    <property type="evidence" value="ECO:0007669"/>
    <property type="project" value="TreeGrafter"/>
</dbReference>
<dbReference type="InterPro" id="IPR043519">
    <property type="entry name" value="NT_sf"/>
</dbReference>
<evidence type="ECO:0000313" key="4">
    <source>
        <dbReference type="EMBL" id="OGK23760.1"/>
    </source>
</evidence>
<dbReference type="PANTHER" id="PTHR36928:SF1">
    <property type="entry name" value="PHOSPHATASE YCDX-RELATED"/>
    <property type="match status" value="1"/>
</dbReference>
<evidence type="ECO:0000256" key="2">
    <source>
        <dbReference type="ARBA" id="ARBA00022695"/>
    </source>
</evidence>
<dbReference type="Proteomes" id="UP000177159">
    <property type="component" value="Unassembled WGS sequence"/>
</dbReference>
<evidence type="ECO:0000256" key="1">
    <source>
        <dbReference type="ARBA" id="ARBA00022679"/>
    </source>
</evidence>
<evidence type="ECO:0000313" key="5">
    <source>
        <dbReference type="Proteomes" id="UP000177159"/>
    </source>
</evidence>
<dbReference type="InterPro" id="IPR016195">
    <property type="entry name" value="Pol/histidinol_Pase-like"/>
</dbReference>
<dbReference type="InterPro" id="IPR050243">
    <property type="entry name" value="PHP_phosphatase"/>
</dbReference>
<dbReference type="InterPro" id="IPR029398">
    <property type="entry name" value="PolB_thumb"/>
</dbReference>
<dbReference type="SUPFAM" id="SSF89550">
    <property type="entry name" value="PHP domain-like"/>
    <property type="match status" value="1"/>
</dbReference>
<gene>
    <name evidence="4" type="ORF">A3C24_04950</name>
</gene>
<reference evidence="4 5" key="1">
    <citation type="journal article" date="2016" name="Nat. Commun.">
        <title>Thousands of microbial genomes shed light on interconnected biogeochemical processes in an aquifer system.</title>
        <authorList>
            <person name="Anantharaman K."/>
            <person name="Brown C.T."/>
            <person name="Hug L.A."/>
            <person name="Sharon I."/>
            <person name="Castelle C.J."/>
            <person name="Probst A.J."/>
            <person name="Thomas B.C."/>
            <person name="Singh A."/>
            <person name="Wilkins M.J."/>
            <person name="Karaoz U."/>
            <person name="Brodie E.L."/>
            <person name="Williams K.H."/>
            <person name="Hubbard S.S."/>
            <person name="Banfield J.F."/>
        </authorList>
    </citation>
    <scope>NUCLEOTIDE SEQUENCE [LARGE SCALE GENOMIC DNA]</scope>
</reference>
<evidence type="ECO:0000259" key="3">
    <source>
        <dbReference type="Pfam" id="PF14791"/>
    </source>
</evidence>
<name>A0A1F7GXF9_9BACT</name>
<dbReference type="Gene3D" id="3.30.210.10">
    <property type="entry name" value="DNA polymerase, thumb domain"/>
    <property type="match status" value="1"/>
</dbReference>
<keyword evidence="2" id="KW-0548">Nucleotidyltransferase</keyword>
<sequence length="425" mass="48489">MLLPIAYSLSQKIIEYMKKNTYVGKIEVLGSLRRMVATIGDIDLAVVGKPYHSKDIIEHFISYPDTISVEGKGNTKATIILSGGKHADLRVIDKERFGSMLQYFTGSKAHNIKMREYALKNDYSLSEYGIKEKKKSKRERIHSFQSEEAFYTFLGLQWIPPEIREGTDEVERAQKGTIPRLVEPKDIKGDFHIHSSFNIEPSHDRGSDDFRKLTKKAEDLKYSYIAFSEHNPSQSNHKEQDIINLIKKKQEAIKQLKTSVTCFNSLEVDILPDGSLALPDAALKYLDFIIISIHSVFRMNKNDMTKRILKALSCPKVKVLGHPTGRLLSKREEIEADWTMIFTESKKRNIALAIDAWPDRLDLPDSMVRLAVDKGNLLAIDSDAHAVDQMENMLYGVSVARRGWAKKHDIINTNSLKNIQKWLNL</sequence>
<dbReference type="PANTHER" id="PTHR36928">
    <property type="entry name" value="PHOSPHATASE YCDX-RELATED"/>
    <property type="match status" value="1"/>
</dbReference>
<dbReference type="EMBL" id="MFZM01000017">
    <property type="protein sequence ID" value="OGK23760.1"/>
    <property type="molecule type" value="Genomic_DNA"/>
</dbReference>
<protein>
    <recommendedName>
        <fullName evidence="3">DNA polymerase beta thumb domain-containing protein</fullName>
    </recommendedName>
</protein>